<sequence>MPPALRELIRADGTPHFGRFEVPPGLINWQDYDARDAMGAPRASWAKPFLFKHFDFYGVQSSQFSFGCGLVRLGYINTAFVYLYSCATGLVHHSFDLPLDIGLTCDLHPYGESGWIHPLKSNHWVKSARTPNSRSLQFHWGANFHGAVQMSLSEEDQTLCMNTPVSNTGFAYAQKTSGVPVSGELVYKGQRYTLDPKTDGCYHDWTAGFLRRDTFWNWACATGRLGLDGPLLSVNLANGVNETCAQENVLWINGKLHNLPQVFFEYRRDDVLSPWLIRSACGAVDLRFVPFDAVRDHRNFVLLASRFNQCLGVFSGLVRYAEDQDALELDGLKGWCEDHFARW</sequence>
<dbReference type="RefSeq" id="WP_284281000.1">
    <property type="nucleotide sequence ID" value="NZ_BSOJ01000015.1"/>
</dbReference>
<keyword evidence="2" id="KW-1185">Reference proteome</keyword>
<dbReference type="InterPro" id="IPR021243">
    <property type="entry name" value="DUF2804"/>
</dbReference>
<protein>
    <submittedName>
        <fullName evidence="1">DUF2804 domain-containing protein</fullName>
    </submittedName>
</protein>
<comment type="caution">
    <text evidence="1">The sequence shown here is derived from an EMBL/GenBank/DDBJ whole genome shotgun (WGS) entry which is preliminary data.</text>
</comment>
<dbReference type="Pfam" id="PF10974">
    <property type="entry name" value="DUF2804"/>
    <property type="match status" value="1"/>
</dbReference>
<name>A0ABQ5YSL1_9BURK</name>
<evidence type="ECO:0000313" key="2">
    <source>
        <dbReference type="Proteomes" id="UP001156664"/>
    </source>
</evidence>
<dbReference type="PANTHER" id="PTHR35868">
    <property type="entry name" value="DUF2804 DOMAIN-CONTAINING PROTEIN-RELATED"/>
    <property type="match status" value="1"/>
</dbReference>
<gene>
    <name evidence="1" type="ORF">GCM10007875_15120</name>
</gene>
<dbReference type="EMBL" id="BSOJ01000015">
    <property type="protein sequence ID" value="GLR26422.1"/>
    <property type="molecule type" value="Genomic_DNA"/>
</dbReference>
<dbReference type="Proteomes" id="UP001156664">
    <property type="component" value="Unassembled WGS sequence"/>
</dbReference>
<accession>A0ABQ5YSL1</accession>
<evidence type="ECO:0000313" key="1">
    <source>
        <dbReference type="EMBL" id="GLR26422.1"/>
    </source>
</evidence>
<reference evidence="2" key="1">
    <citation type="journal article" date="2019" name="Int. J. Syst. Evol. Microbiol.">
        <title>The Global Catalogue of Microorganisms (GCM) 10K type strain sequencing project: providing services to taxonomists for standard genome sequencing and annotation.</title>
        <authorList>
            <consortium name="The Broad Institute Genomics Platform"/>
            <consortium name="The Broad Institute Genome Sequencing Center for Infectious Disease"/>
            <person name="Wu L."/>
            <person name="Ma J."/>
        </authorList>
    </citation>
    <scope>NUCLEOTIDE SEQUENCE [LARGE SCALE GENOMIC DNA]</scope>
    <source>
        <strain evidence="2">NBRC 105857</strain>
    </source>
</reference>
<organism evidence="1 2">
    <name type="scientific">Limnobacter litoralis</name>
    <dbReference type="NCBI Taxonomy" id="481366"/>
    <lineage>
        <taxon>Bacteria</taxon>
        <taxon>Pseudomonadati</taxon>
        <taxon>Pseudomonadota</taxon>
        <taxon>Betaproteobacteria</taxon>
        <taxon>Burkholderiales</taxon>
        <taxon>Burkholderiaceae</taxon>
        <taxon>Limnobacter</taxon>
    </lineage>
</organism>
<proteinExistence type="predicted"/>
<dbReference type="PANTHER" id="PTHR35868:SF4">
    <property type="entry name" value="DUF2804 DOMAIN-CONTAINING PROTEIN"/>
    <property type="match status" value="1"/>
</dbReference>